<gene>
    <name evidence="3" type="ORF">D0466_21385</name>
</gene>
<dbReference type="RefSeq" id="WP_117324523.1">
    <property type="nucleotide sequence ID" value="NZ_QVTD01000024.1"/>
</dbReference>
<proteinExistence type="predicted"/>
<evidence type="ECO:0000259" key="2">
    <source>
        <dbReference type="Pfam" id="PF06713"/>
    </source>
</evidence>
<name>A0A372L8B5_9BACI</name>
<dbReference type="EMBL" id="QVTD01000024">
    <property type="protein sequence ID" value="RFU60573.1"/>
    <property type="molecule type" value="Genomic_DNA"/>
</dbReference>
<feature type="domain" description="Uncharacterized protein YyaB-like PH" evidence="2">
    <location>
        <begin position="59"/>
        <end position="132"/>
    </location>
</feature>
<dbReference type="Pfam" id="PF06713">
    <property type="entry name" value="bPH_4"/>
    <property type="match status" value="1"/>
</dbReference>
<dbReference type="GO" id="GO:0030153">
    <property type="term" value="P:bacteriocin immunity"/>
    <property type="evidence" value="ECO:0007669"/>
    <property type="project" value="InterPro"/>
</dbReference>
<keyword evidence="4" id="KW-1185">Reference proteome</keyword>
<reference evidence="3 4" key="1">
    <citation type="submission" date="2018-08" db="EMBL/GenBank/DDBJ databases">
        <title>Bacillus chawlae sp. nov., Bacillus glennii sp. nov., and Bacillus saganii sp. nov. Isolated from the Vehicle Assembly Building at Kennedy Space Center where the Viking Spacecraft were Assembled.</title>
        <authorList>
            <person name="Seuylemezian A."/>
            <person name="Vaishampayan P."/>
        </authorList>
    </citation>
    <scope>NUCLEOTIDE SEQUENCE [LARGE SCALE GENOMIC DNA]</scope>
    <source>
        <strain evidence="3 4">V44-8</strain>
    </source>
</reference>
<dbReference type="InterPro" id="IPR009589">
    <property type="entry name" value="PH_YyaB-like"/>
</dbReference>
<comment type="caution">
    <text evidence="3">The sequence shown here is derived from an EMBL/GenBank/DDBJ whole genome shotgun (WGS) entry which is preliminary data.</text>
</comment>
<dbReference type="Proteomes" id="UP000262939">
    <property type="component" value="Unassembled WGS sequence"/>
</dbReference>
<organism evidence="3 4">
    <name type="scientific">Peribacillus glennii</name>
    <dbReference type="NCBI Taxonomy" id="2303991"/>
    <lineage>
        <taxon>Bacteria</taxon>
        <taxon>Bacillati</taxon>
        <taxon>Bacillota</taxon>
        <taxon>Bacilli</taxon>
        <taxon>Bacillales</taxon>
        <taxon>Bacillaceae</taxon>
        <taxon>Peribacillus</taxon>
    </lineage>
</organism>
<evidence type="ECO:0000256" key="1">
    <source>
        <dbReference type="SAM" id="Phobius"/>
    </source>
</evidence>
<sequence length="140" mass="15662">MRFYSKKGPLMSLIIWGIILVGPGSAIYQSISGNGESNAFDLFVPLLAAAFVAWLWFTTFYEIHGETLVVRSGPVKKVIHIKTIRNIRKTRNPLSSPALSMDRIEISYNIGDLVLISPKDKEAFIAELKKINKNIAIDLK</sequence>
<dbReference type="OrthoDB" id="6658731at2"/>
<keyword evidence="1" id="KW-1133">Transmembrane helix</keyword>
<protein>
    <recommendedName>
        <fullName evidence="2">Uncharacterized protein YyaB-like PH domain-containing protein</fullName>
    </recommendedName>
</protein>
<keyword evidence="1" id="KW-0472">Membrane</keyword>
<accession>A0A372L8B5</accession>
<keyword evidence="1" id="KW-0812">Transmembrane</keyword>
<dbReference type="AlphaFoldDB" id="A0A372L8B5"/>
<evidence type="ECO:0000313" key="4">
    <source>
        <dbReference type="Proteomes" id="UP000262939"/>
    </source>
</evidence>
<evidence type="ECO:0000313" key="3">
    <source>
        <dbReference type="EMBL" id="RFU60573.1"/>
    </source>
</evidence>
<feature type="transmembrane region" description="Helical" evidence="1">
    <location>
        <begin position="42"/>
        <end position="61"/>
    </location>
</feature>